<evidence type="ECO:0000313" key="1">
    <source>
        <dbReference type="EMBL" id="MPN63162.1"/>
    </source>
</evidence>
<organism evidence="1">
    <name type="scientific">bioreactor metagenome</name>
    <dbReference type="NCBI Taxonomy" id="1076179"/>
    <lineage>
        <taxon>unclassified sequences</taxon>
        <taxon>metagenomes</taxon>
        <taxon>ecological metagenomes</taxon>
    </lineage>
</organism>
<protein>
    <submittedName>
        <fullName evidence="1">Uncharacterized protein</fullName>
    </submittedName>
</protein>
<accession>A0A645JIW3</accession>
<sequence>MRLLVDVARDVKKREMTVPRNDQTVVQTARETAALFDAPPHRALMTQAAAKNFRLRKMAAPQRTHPRRLPIQRVFLRQLQLHVEERLTAVDDRSVR</sequence>
<proteinExistence type="predicted"/>
<gene>
    <name evidence="1" type="ORF">SDC9_210916</name>
</gene>
<name>A0A645JIW3_9ZZZZ</name>
<reference evidence="1" key="1">
    <citation type="submission" date="2019-08" db="EMBL/GenBank/DDBJ databases">
        <authorList>
            <person name="Kucharzyk K."/>
            <person name="Murdoch R.W."/>
            <person name="Higgins S."/>
            <person name="Loffler F."/>
        </authorList>
    </citation>
    <scope>NUCLEOTIDE SEQUENCE</scope>
</reference>
<dbReference type="EMBL" id="VSSQ01142175">
    <property type="protein sequence ID" value="MPN63162.1"/>
    <property type="molecule type" value="Genomic_DNA"/>
</dbReference>
<dbReference type="AlphaFoldDB" id="A0A645JIW3"/>
<comment type="caution">
    <text evidence="1">The sequence shown here is derived from an EMBL/GenBank/DDBJ whole genome shotgun (WGS) entry which is preliminary data.</text>
</comment>